<keyword evidence="1" id="KW-0732">Signal</keyword>
<gene>
    <name evidence="2" type="ORF">GS399_03730</name>
</gene>
<evidence type="ECO:0000313" key="2">
    <source>
        <dbReference type="EMBL" id="MXV50070.1"/>
    </source>
</evidence>
<evidence type="ECO:0008006" key="4">
    <source>
        <dbReference type="Google" id="ProtNLM"/>
    </source>
</evidence>
<dbReference type="EMBL" id="WVHT01000002">
    <property type="protein sequence ID" value="MXV50070.1"/>
    <property type="molecule type" value="Genomic_DNA"/>
</dbReference>
<feature type="signal peptide" evidence="1">
    <location>
        <begin position="1"/>
        <end position="22"/>
    </location>
</feature>
<protein>
    <recommendedName>
        <fullName evidence="4">Lipocalin-like domain-containing protein</fullName>
    </recommendedName>
</protein>
<evidence type="ECO:0000313" key="3">
    <source>
        <dbReference type="Proteomes" id="UP000466586"/>
    </source>
</evidence>
<dbReference type="RefSeq" id="WP_160843263.1">
    <property type="nucleotide sequence ID" value="NZ_WVHT01000002.1"/>
</dbReference>
<organism evidence="2 3">
    <name type="scientific">Hufsiella arboris</name>
    <dbReference type="NCBI Taxonomy" id="2695275"/>
    <lineage>
        <taxon>Bacteria</taxon>
        <taxon>Pseudomonadati</taxon>
        <taxon>Bacteroidota</taxon>
        <taxon>Sphingobacteriia</taxon>
        <taxon>Sphingobacteriales</taxon>
        <taxon>Sphingobacteriaceae</taxon>
        <taxon>Hufsiella</taxon>
    </lineage>
</organism>
<name>A0A7K1Y6K8_9SPHI</name>
<reference evidence="2 3" key="1">
    <citation type="submission" date="2019-11" db="EMBL/GenBank/DDBJ databases">
        <title>Pedobacter sp. HMF7647 Genome sequencing and assembly.</title>
        <authorList>
            <person name="Kang H."/>
            <person name="Kim H."/>
            <person name="Joh K."/>
        </authorList>
    </citation>
    <scope>NUCLEOTIDE SEQUENCE [LARGE SCALE GENOMIC DNA]</scope>
    <source>
        <strain evidence="2 3">HMF7647</strain>
    </source>
</reference>
<comment type="caution">
    <text evidence="2">The sequence shown here is derived from an EMBL/GenBank/DDBJ whole genome shotgun (WGS) entry which is preliminary data.</text>
</comment>
<accession>A0A7K1Y6K8</accession>
<feature type="chain" id="PRO_5029806842" description="Lipocalin-like domain-containing protein" evidence="1">
    <location>
        <begin position="23"/>
        <end position="131"/>
    </location>
</feature>
<dbReference type="Proteomes" id="UP000466586">
    <property type="component" value="Unassembled WGS sequence"/>
</dbReference>
<evidence type="ECO:0000256" key="1">
    <source>
        <dbReference type="SAM" id="SignalP"/>
    </source>
</evidence>
<sequence length="131" mass="14806">MKYSIKIIFLLLLVNSTKITFGQNNITNETLICGTWKLKSYEEAGVKHLGSANQNESQMIFYADHKFKSIEPGNIENGAWNYNPTTKILTTTDNITKKVAIIKVSKLTSEECVLEFKDPDGILLKVHMIPK</sequence>
<proteinExistence type="predicted"/>
<dbReference type="AlphaFoldDB" id="A0A7K1Y6K8"/>
<keyword evidence="3" id="KW-1185">Reference proteome</keyword>